<dbReference type="KEGG" id="dpd:Deipe_4409"/>
<feature type="compositionally biased region" description="Basic and acidic residues" evidence="1">
    <location>
        <begin position="110"/>
        <end position="123"/>
    </location>
</feature>
<dbReference type="EMBL" id="CP003384">
    <property type="protein sequence ID" value="AFZ69743.1"/>
    <property type="molecule type" value="Genomic_DNA"/>
</dbReference>
<accession>L0A7A5</accession>
<organism evidence="2 3">
    <name type="scientific">Deinococcus peraridilitoris (strain DSM 19664 / LMG 22246 / CIP 109416 / KR-200)</name>
    <dbReference type="NCBI Taxonomy" id="937777"/>
    <lineage>
        <taxon>Bacteria</taxon>
        <taxon>Thermotogati</taxon>
        <taxon>Deinococcota</taxon>
        <taxon>Deinococci</taxon>
        <taxon>Deinococcales</taxon>
        <taxon>Deinococcaceae</taxon>
        <taxon>Deinococcus</taxon>
    </lineage>
</organism>
<reference evidence="3" key="1">
    <citation type="submission" date="2012-03" db="EMBL/GenBank/DDBJ databases">
        <title>Complete sequence of plasmid 2 of Deinococcus peraridilitoris DSM 19664.</title>
        <authorList>
            <person name="Lucas S."/>
            <person name="Copeland A."/>
            <person name="Lapidus A."/>
            <person name="Glavina del Rio T."/>
            <person name="Dalin E."/>
            <person name="Tice H."/>
            <person name="Bruce D."/>
            <person name="Goodwin L."/>
            <person name="Pitluck S."/>
            <person name="Peters L."/>
            <person name="Mikhailova N."/>
            <person name="Lu M."/>
            <person name="Kyrpides N."/>
            <person name="Mavromatis K."/>
            <person name="Ivanova N."/>
            <person name="Brettin T."/>
            <person name="Detter J.C."/>
            <person name="Han C."/>
            <person name="Larimer F."/>
            <person name="Land M."/>
            <person name="Hauser L."/>
            <person name="Markowitz V."/>
            <person name="Cheng J.-F."/>
            <person name="Hugenholtz P."/>
            <person name="Woyke T."/>
            <person name="Wu D."/>
            <person name="Pukall R."/>
            <person name="Steenblock K."/>
            <person name="Brambilla E."/>
            <person name="Klenk H.-P."/>
            <person name="Eisen J.A."/>
        </authorList>
    </citation>
    <scope>NUCLEOTIDE SEQUENCE [LARGE SCALE GENOMIC DNA]</scope>
    <source>
        <strain evidence="3">DSM 19664 / LMG 22246 / CIP 109416 / KR-200</strain>
        <plasmid evidence="3">Plasmid pDEIPE02</plasmid>
    </source>
</reference>
<evidence type="ECO:0000256" key="1">
    <source>
        <dbReference type="SAM" id="MobiDB-lite"/>
    </source>
</evidence>
<keyword evidence="2" id="KW-0614">Plasmid</keyword>
<protein>
    <submittedName>
        <fullName evidence="2">Uncharacterized protein</fullName>
    </submittedName>
</protein>
<dbReference type="Pfam" id="PF19605">
    <property type="entry name" value="DUF6110"/>
    <property type="match status" value="1"/>
</dbReference>
<keyword evidence="3" id="KW-1185">Reference proteome</keyword>
<proteinExistence type="predicted"/>
<gene>
    <name evidence="2" type="ordered locus">Deipe_4409</name>
</gene>
<geneLocation type="plasmid" evidence="2 3">
    <name>pDEIPE02</name>
</geneLocation>
<sequence>MSDHEQKVKVEIPKIKIIAPDGGNDGAAYSGGAGQRRHAPQLQMAPTTRSFLGGLLVGTVGLKLLGSRDAKRLYAHLIAGGMKIKDTLDTSVEGVRASYDDVMADARSIYEKDRREQKSREYADLSGDGENNAPDLVDAELVEARAMQPKKTAPASNKGDAEDTGSQ</sequence>
<feature type="region of interest" description="Disordered" evidence="1">
    <location>
        <begin position="110"/>
        <end position="167"/>
    </location>
</feature>
<dbReference type="HOGENOM" id="CLU_1591817_0_0_0"/>
<evidence type="ECO:0000313" key="2">
    <source>
        <dbReference type="EMBL" id="AFZ69743.1"/>
    </source>
</evidence>
<dbReference type="InterPro" id="IPR046092">
    <property type="entry name" value="DUF6110"/>
</dbReference>
<dbReference type="AlphaFoldDB" id="L0A7A5"/>
<evidence type="ECO:0000313" key="3">
    <source>
        <dbReference type="Proteomes" id="UP000010467"/>
    </source>
</evidence>
<dbReference type="RefSeq" id="WP_015231643.1">
    <property type="nucleotide sequence ID" value="NC_019790.1"/>
</dbReference>
<dbReference type="PATRIC" id="fig|937777.3.peg.4444"/>
<dbReference type="OrthoDB" id="70652at2"/>
<name>L0A7A5_DEIPD</name>
<dbReference type="Proteomes" id="UP000010467">
    <property type="component" value="Plasmid pDEIPE02"/>
</dbReference>